<dbReference type="SMART" id="SM00984">
    <property type="entry name" value="UDPG_MGDP_dh_C"/>
    <property type="match status" value="1"/>
</dbReference>
<dbReference type="InterPro" id="IPR028356">
    <property type="entry name" value="UDPglc_DH_euk"/>
</dbReference>
<dbReference type="PANTHER" id="PTHR11374">
    <property type="entry name" value="UDP-GLUCOSE DEHYDROGENASE/UDP-MANNAC DEHYDROGENASE"/>
    <property type="match status" value="1"/>
</dbReference>
<comment type="caution">
    <text evidence="2">The sequence shown here is derived from an EMBL/GenBank/DDBJ whole genome shotgun (WGS) entry which is preliminary data.</text>
</comment>
<feature type="domain" description="UDP-glucose/GDP-mannose dehydrogenase C-terminal" evidence="1">
    <location>
        <begin position="6"/>
        <end position="75"/>
    </location>
</feature>
<dbReference type="GO" id="GO:0003979">
    <property type="term" value="F:UDP-glucose 6-dehydrogenase activity"/>
    <property type="evidence" value="ECO:0007669"/>
    <property type="project" value="InterPro"/>
</dbReference>
<accession>A0A6A6NJU5</accession>
<dbReference type="InterPro" id="IPR036220">
    <property type="entry name" value="UDP-Glc/GDP-Man_DH_C_sf"/>
</dbReference>
<dbReference type="GO" id="GO:0006024">
    <property type="term" value="P:glycosaminoglycan biosynthetic process"/>
    <property type="evidence" value="ECO:0007669"/>
    <property type="project" value="TreeGrafter"/>
</dbReference>
<protein>
    <recommendedName>
        <fullName evidence="1">UDP-glucose/GDP-mannose dehydrogenase C-terminal domain-containing protein</fullName>
    </recommendedName>
</protein>
<dbReference type="SUPFAM" id="SSF52413">
    <property type="entry name" value="UDP-glucose/GDP-mannose dehydrogenase C-terminal domain"/>
    <property type="match status" value="1"/>
</dbReference>
<gene>
    <name evidence="2" type="ORF">GH714_028953</name>
</gene>
<dbReference type="EMBL" id="JAAGAX010000001">
    <property type="protein sequence ID" value="KAF2325464.1"/>
    <property type="molecule type" value="Genomic_DNA"/>
</dbReference>
<evidence type="ECO:0000313" key="3">
    <source>
        <dbReference type="Proteomes" id="UP000467840"/>
    </source>
</evidence>
<organism evidence="2 3">
    <name type="scientific">Hevea brasiliensis</name>
    <name type="common">Para rubber tree</name>
    <name type="synonym">Siphonia brasiliensis</name>
    <dbReference type="NCBI Taxonomy" id="3981"/>
    <lineage>
        <taxon>Eukaryota</taxon>
        <taxon>Viridiplantae</taxon>
        <taxon>Streptophyta</taxon>
        <taxon>Embryophyta</taxon>
        <taxon>Tracheophyta</taxon>
        <taxon>Spermatophyta</taxon>
        <taxon>Magnoliopsida</taxon>
        <taxon>eudicotyledons</taxon>
        <taxon>Gunneridae</taxon>
        <taxon>Pentapetalae</taxon>
        <taxon>rosids</taxon>
        <taxon>fabids</taxon>
        <taxon>Malpighiales</taxon>
        <taxon>Euphorbiaceae</taxon>
        <taxon>Crotonoideae</taxon>
        <taxon>Micrandreae</taxon>
        <taxon>Hevea</taxon>
    </lineage>
</organism>
<proteinExistence type="predicted"/>
<dbReference type="PANTHER" id="PTHR11374:SF53">
    <property type="entry name" value="UDP-GLUCOSE 6-DEHYDROGENASE 1"/>
    <property type="match status" value="1"/>
</dbReference>
<dbReference type="Gene3D" id="3.40.50.720">
    <property type="entry name" value="NAD(P)-binding Rossmann-like Domain"/>
    <property type="match status" value="1"/>
</dbReference>
<dbReference type="Pfam" id="PF03720">
    <property type="entry name" value="UDPG_MGDP_dh_C"/>
    <property type="match status" value="1"/>
</dbReference>
<evidence type="ECO:0000259" key="1">
    <source>
        <dbReference type="SMART" id="SM00984"/>
    </source>
</evidence>
<keyword evidence="3" id="KW-1185">Reference proteome</keyword>
<sequence>MKKFDWDHPIHLQPMSPSSIKQVRCVWDAYEATKDAHGICILTEWDEFKTLDYHKIYDNMQKPAFVFDGRNVVDADKLRKIGFRVRVRSWNQRVSFKVQIFDEDDDSNIESLEQFDSVAKQMQGVLGRISLFKMTRCISFEFQVDKVDFCDPVDAGAALQVNGVKVDDRECLPGNSDVSNYVVDQVYSLDHCDAKAWDTRYTVPTKGVDLMEEIFGQGTSSD</sequence>
<dbReference type="AlphaFoldDB" id="A0A6A6NJU5"/>
<evidence type="ECO:0000313" key="2">
    <source>
        <dbReference type="EMBL" id="KAF2325464.1"/>
    </source>
</evidence>
<name>A0A6A6NJU5_HEVBR</name>
<dbReference type="InterPro" id="IPR014027">
    <property type="entry name" value="UDP-Glc/GDP-Man_DH_C"/>
</dbReference>
<dbReference type="GO" id="GO:0005634">
    <property type="term" value="C:nucleus"/>
    <property type="evidence" value="ECO:0007669"/>
    <property type="project" value="TreeGrafter"/>
</dbReference>
<dbReference type="GO" id="GO:0051287">
    <property type="term" value="F:NAD binding"/>
    <property type="evidence" value="ECO:0007669"/>
    <property type="project" value="InterPro"/>
</dbReference>
<reference evidence="2 3" key="1">
    <citation type="journal article" date="2020" name="Mol. Plant">
        <title>The Chromosome-Based Rubber Tree Genome Provides New Insights into Spurge Genome Evolution and Rubber Biosynthesis.</title>
        <authorList>
            <person name="Liu J."/>
            <person name="Shi C."/>
            <person name="Shi C.C."/>
            <person name="Li W."/>
            <person name="Zhang Q.J."/>
            <person name="Zhang Y."/>
            <person name="Li K."/>
            <person name="Lu H.F."/>
            <person name="Shi C."/>
            <person name="Zhu S.T."/>
            <person name="Xiao Z.Y."/>
            <person name="Nan H."/>
            <person name="Yue Y."/>
            <person name="Zhu X.G."/>
            <person name="Wu Y."/>
            <person name="Hong X.N."/>
            <person name="Fan G.Y."/>
            <person name="Tong Y."/>
            <person name="Zhang D."/>
            <person name="Mao C.L."/>
            <person name="Liu Y.L."/>
            <person name="Hao S.J."/>
            <person name="Liu W.Q."/>
            <person name="Lv M.Q."/>
            <person name="Zhang H.B."/>
            <person name="Liu Y."/>
            <person name="Hu-Tang G.R."/>
            <person name="Wang J.P."/>
            <person name="Wang J.H."/>
            <person name="Sun Y.H."/>
            <person name="Ni S.B."/>
            <person name="Chen W.B."/>
            <person name="Zhang X.C."/>
            <person name="Jiao Y.N."/>
            <person name="Eichler E.E."/>
            <person name="Li G.H."/>
            <person name="Liu X."/>
            <person name="Gao L.Z."/>
        </authorList>
    </citation>
    <scope>NUCLEOTIDE SEQUENCE [LARGE SCALE GENOMIC DNA]</scope>
    <source>
        <strain evidence="3">cv. GT1</strain>
        <tissue evidence="2">Leaf</tissue>
    </source>
</reference>
<dbReference type="Proteomes" id="UP000467840">
    <property type="component" value="Chromosome 5"/>
</dbReference>